<organism evidence="2 3">
    <name type="scientific">Coccidioides immitis H538.4</name>
    <dbReference type="NCBI Taxonomy" id="396776"/>
    <lineage>
        <taxon>Eukaryota</taxon>
        <taxon>Fungi</taxon>
        <taxon>Dikarya</taxon>
        <taxon>Ascomycota</taxon>
        <taxon>Pezizomycotina</taxon>
        <taxon>Eurotiomycetes</taxon>
        <taxon>Eurotiomycetidae</taxon>
        <taxon>Onygenales</taxon>
        <taxon>Onygenaceae</taxon>
        <taxon>Coccidioides</taxon>
    </lineage>
</organism>
<feature type="region of interest" description="Disordered" evidence="1">
    <location>
        <begin position="1"/>
        <end position="60"/>
    </location>
</feature>
<gene>
    <name evidence="2" type="ORF">CIHG_10513</name>
</gene>
<evidence type="ECO:0000313" key="3">
    <source>
        <dbReference type="Proteomes" id="UP000054563"/>
    </source>
</evidence>
<sequence length="88" mass="9796">MAIGSKGGWDKSFKGNTSGEGSRMHPVGRGGGPPHNTKLAKHIHTDSDVDPPDDNYTNPMRETDMLRLSWILLKTMQDHRDQIYSSMS</sequence>
<evidence type="ECO:0000256" key="1">
    <source>
        <dbReference type="SAM" id="MobiDB-lite"/>
    </source>
</evidence>
<dbReference type="STRING" id="396776.A0A0J8S6C2"/>
<dbReference type="AlphaFoldDB" id="A0A0J8S6C2"/>
<reference evidence="3" key="1">
    <citation type="journal article" date="2010" name="Genome Res.">
        <title>Population genomic sequencing of Coccidioides fungi reveals recent hybridization and transposon control.</title>
        <authorList>
            <person name="Neafsey D.E."/>
            <person name="Barker B.M."/>
            <person name="Sharpton T.J."/>
            <person name="Stajich J.E."/>
            <person name="Park D.J."/>
            <person name="Whiston E."/>
            <person name="Hung C.-Y."/>
            <person name="McMahan C."/>
            <person name="White J."/>
            <person name="Sykes S."/>
            <person name="Heiman D."/>
            <person name="Young S."/>
            <person name="Zeng Q."/>
            <person name="Abouelleil A."/>
            <person name="Aftuck L."/>
            <person name="Bessette D."/>
            <person name="Brown A."/>
            <person name="FitzGerald M."/>
            <person name="Lui A."/>
            <person name="Macdonald J.P."/>
            <person name="Priest M."/>
            <person name="Orbach M.J."/>
            <person name="Galgiani J.N."/>
            <person name="Kirkland T.N."/>
            <person name="Cole G.T."/>
            <person name="Birren B.W."/>
            <person name="Henn M.R."/>
            <person name="Taylor J.W."/>
            <person name="Rounsley S.D."/>
        </authorList>
    </citation>
    <scope>NUCLEOTIDE SEQUENCE [LARGE SCALE GENOMIC DNA]</scope>
    <source>
        <strain evidence="3">H538.4</strain>
    </source>
</reference>
<proteinExistence type="predicted"/>
<accession>A0A0J8S6C2</accession>
<name>A0A0J8S6C2_COCIT</name>
<dbReference type="EMBL" id="DS017143">
    <property type="protein sequence ID" value="KMU92687.1"/>
    <property type="molecule type" value="Genomic_DNA"/>
</dbReference>
<evidence type="ECO:0000313" key="2">
    <source>
        <dbReference type="EMBL" id="KMU92687.1"/>
    </source>
</evidence>
<protein>
    <submittedName>
        <fullName evidence="2">Uncharacterized protein</fullName>
    </submittedName>
</protein>
<dbReference type="Proteomes" id="UP000054563">
    <property type="component" value="Unassembled WGS sequence"/>
</dbReference>
<dbReference type="VEuPathDB" id="FungiDB:CIHG_10513"/>